<evidence type="ECO:0000313" key="2">
    <source>
        <dbReference type="Proteomes" id="UP000035760"/>
    </source>
</evidence>
<protein>
    <submittedName>
        <fullName evidence="1">Uncharacterized protein</fullName>
    </submittedName>
</protein>
<comment type="caution">
    <text evidence="1">The sequence shown here is derived from an EMBL/GenBank/DDBJ whole genome shotgun (WGS) entry which is preliminary data.</text>
</comment>
<dbReference type="EMBL" id="CBTJ020000116">
    <property type="protein sequence ID" value="CDI04707.1"/>
    <property type="molecule type" value="Genomic_DNA"/>
</dbReference>
<dbReference type="AlphaFoldDB" id="W6MAD3"/>
<accession>W6MAD3</accession>
<evidence type="ECO:0000313" key="1">
    <source>
        <dbReference type="EMBL" id="CDI04707.1"/>
    </source>
</evidence>
<keyword evidence="2" id="KW-1185">Reference proteome</keyword>
<organism evidence="1 2">
    <name type="scientific">Candidatus Competibacter denitrificans Run_A_D11</name>
    <dbReference type="NCBI Taxonomy" id="1400863"/>
    <lineage>
        <taxon>Bacteria</taxon>
        <taxon>Pseudomonadati</taxon>
        <taxon>Pseudomonadota</taxon>
        <taxon>Gammaproteobacteria</taxon>
        <taxon>Candidatus Competibacteraceae</taxon>
        <taxon>Candidatus Competibacter</taxon>
    </lineage>
</organism>
<dbReference type="Proteomes" id="UP000035760">
    <property type="component" value="Unassembled WGS sequence"/>
</dbReference>
<reference evidence="1" key="2">
    <citation type="submission" date="2014-03" db="EMBL/GenBank/DDBJ databases">
        <title>Candidatus Competibacter-lineage genomes retrieved from metagenomes reveal functional metabolic diversity.</title>
        <authorList>
            <person name="McIlroy S.J."/>
            <person name="Albertsen M."/>
            <person name="Andresen E.K."/>
            <person name="Saunders A.M."/>
            <person name="Kristiansen R."/>
            <person name="Stokholm-Bjerregaard M."/>
            <person name="Nielsen K.L."/>
            <person name="Nielsen P.H."/>
        </authorList>
    </citation>
    <scope>NUCLEOTIDE SEQUENCE</scope>
    <source>
        <strain evidence="1">Run_A_D11</strain>
    </source>
</reference>
<dbReference type="OrthoDB" id="1453393at2"/>
<dbReference type="RefSeq" id="WP_053085459.1">
    <property type="nucleotide sequence ID" value="NZ_CBTJ020000116.1"/>
</dbReference>
<gene>
    <name evidence="1" type="ORF">BN873_p40012</name>
</gene>
<proteinExistence type="predicted"/>
<name>W6MAD3_9GAMM</name>
<sequence>MTRIEFYSSRFLPYLPESCQVNPGAYGFELALWLSNALMQTGIVTSYPLGEDWGWFIEYAEGDAEFMIGCGCAASEGEGYLDQPLRWSVFVRPVLSLKQRWRGQTAPAMAAKLTRALVAVLEGEGITVRVEETP</sequence>
<reference evidence="1" key="1">
    <citation type="submission" date="2013-07" db="EMBL/GenBank/DDBJ databases">
        <authorList>
            <person name="McIlroy S."/>
        </authorList>
    </citation>
    <scope>NUCLEOTIDE SEQUENCE [LARGE SCALE GENOMIC DNA]</scope>
    <source>
        <strain evidence="1">Run_A_D11</strain>
    </source>
</reference>